<dbReference type="PANTHER" id="PTHR42791">
    <property type="entry name" value="GNAT FAMILY ACETYLTRANSFERASE"/>
    <property type="match status" value="1"/>
</dbReference>
<feature type="domain" description="N-acetyltransferase" evidence="1">
    <location>
        <begin position="3"/>
        <end position="219"/>
    </location>
</feature>
<dbReference type="Proteomes" id="UP000054321">
    <property type="component" value="Unassembled WGS sequence"/>
</dbReference>
<dbReference type="InterPro" id="IPR052523">
    <property type="entry name" value="Trichothecene_AcTrans"/>
</dbReference>
<proteinExistence type="predicted"/>
<dbReference type="PROSITE" id="PS51186">
    <property type="entry name" value="GNAT"/>
    <property type="match status" value="1"/>
</dbReference>
<dbReference type="Pfam" id="PF00583">
    <property type="entry name" value="Acetyltransf_1"/>
    <property type="match status" value="1"/>
</dbReference>
<evidence type="ECO:0000313" key="2">
    <source>
        <dbReference type="EMBL" id="KIM93861.1"/>
    </source>
</evidence>
<dbReference type="HOGENOM" id="CLU_060131_4_0_1"/>
<sequence>MSLKLHELTTDAEFGPVVAVETEAFNDPFFGFWQVFYGGTSQEEFCARQASWHKDDPSSNWIYVTDEETGSVIGGAQWNIYKESPYAKETAMLTPYWIPEGTFKDIGGQLLHAFLSYRPTRMNEPHILLNFCFTHPKHRRRGVGRLLMEWGTKKADELGLPSYIEATDIGLKLYEECGFKVEGELDLDATTENPSEEFTKLREKLGCPIHGWFMRRPKYGKHEQ</sequence>
<protein>
    <recommendedName>
        <fullName evidence="1">N-acetyltransferase domain-containing protein</fullName>
    </recommendedName>
</protein>
<gene>
    <name evidence="2" type="ORF">OIDMADRAFT_21460</name>
</gene>
<reference evidence="3" key="2">
    <citation type="submission" date="2015-01" db="EMBL/GenBank/DDBJ databases">
        <title>Evolutionary Origins and Diversification of the Mycorrhizal Mutualists.</title>
        <authorList>
            <consortium name="DOE Joint Genome Institute"/>
            <consortium name="Mycorrhizal Genomics Consortium"/>
            <person name="Kohler A."/>
            <person name="Kuo A."/>
            <person name="Nagy L.G."/>
            <person name="Floudas D."/>
            <person name="Copeland A."/>
            <person name="Barry K.W."/>
            <person name="Cichocki N."/>
            <person name="Veneault-Fourrey C."/>
            <person name="LaButti K."/>
            <person name="Lindquist E.A."/>
            <person name="Lipzen A."/>
            <person name="Lundell T."/>
            <person name="Morin E."/>
            <person name="Murat C."/>
            <person name="Riley R."/>
            <person name="Ohm R."/>
            <person name="Sun H."/>
            <person name="Tunlid A."/>
            <person name="Henrissat B."/>
            <person name="Grigoriev I.V."/>
            <person name="Hibbett D.S."/>
            <person name="Martin F."/>
        </authorList>
    </citation>
    <scope>NUCLEOTIDE SEQUENCE [LARGE SCALE GENOMIC DNA]</scope>
    <source>
        <strain evidence="3">Zn</strain>
    </source>
</reference>
<dbReference type="EMBL" id="KN832892">
    <property type="protein sequence ID" value="KIM93861.1"/>
    <property type="molecule type" value="Genomic_DNA"/>
</dbReference>
<dbReference type="InterPro" id="IPR000182">
    <property type="entry name" value="GNAT_dom"/>
</dbReference>
<evidence type="ECO:0000313" key="3">
    <source>
        <dbReference type="Proteomes" id="UP000054321"/>
    </source>
</evidence>
<dbReference type="CDD" id="cd04301">
    <property type="entry name" value="NAT_SF"/>
    <property type="match status" value="1"/>
</dbReference>
<dbReference type="AlphaFoldDB" id="A0A0C3GTZ6"/>
<dbReference type="InterPro" id="IPR016181">
    <property type="entry name" value="Acyl_CoA_acyltransferase"/>
</dbReference>
<keyword evidence="3" id="KW-1185">Reference proteome</keyword>
<name>A0A0C3GTZ6_OIDMZ</name>
<accession>A0A0C3GTZ6</accession>
<dbReference type="InParanoid" id="A0A0C3GTZ6"/>
<dbReference type="GO" id="GO:0016747">
    <property type="term" value="F:acyltransferase activity, transferring groups other than amino-acyl groups"/>
    <property type="evidence" value="ECO:0007669"/>
    <property type="project" value="InterPro"/>
</dbReference>
<dbReference type="STRING" id="913774.A0A0C3GTZ6"/>
<dbReference type="Gene3D" id="3.40.630.30">
    <property type="match status" value="1"/>
</dbReference>
<evidence type="ECO:0000259" key="1">
    <source>
        <dbReference type="PROSITE" id="PS51186"/>
    </source>
</evidence>
<dbReference type="OrthoDB" id="410198at2759"/>
<reference evidence="2 3" key="1">
    <citation type="submission" date="2014-04" db="EMBL/GenBank/DDBJ databases">
        <authorList>
            <consortium name="DOE Joint Genome Institute"/>
            <person name="Kuo A."/>
            <person name="Martino E."/>
            <person name="Perotto S."/>
            <person name="Kohler A."/>
            <person name="Nagy L.G."/>
            <person name="Floudas D."/>
            <person name="Copeland A."/>
            <person name="Barry K.W."/>
            <person name="Cichocki N."/>
            <person name="Veneault-Fourrey C."/>
            <person name="LaButti K."/>
            <person name="Lindquist E.A."/>
            <person name="Lipzen A."/>
            <person name="Lundell T."/>
            <person name="Morin E."/>
            <person name="Murat C."/>
            <person name="Sun H."/>
            <person name="Tunlid A."/>
            <person name="Henrissat B."/>
            <person name="Grigoriev I.V."/>
            <person name="Hibbett D.S."/>
            <person name="Martin F."/>
            <person name="Nordberg H.P."/>
            <person name="Cantor M.N."/>
            <person name="Hua S.X."/>
        </authorList>
    </citation>
    <scope>NUCLEOTIDE SEQUENCE [LARGE SCALE GENOMIC DNA]</scope>
    <source>
        <strain evidence="2 3">Zn</strain>
    </source>
</reference>
<organism evidence="2 3">
    <name type="scientific">Oidiodendron maius (strain Zn)</name>
    <dbReference type="NCBI Taxonomy" id="913774"/>
    <lineage>
        <taxon>Eukaryota</taxon>
        <taxon>Fungi</taxon>
        <taxon>Dikarya</taxon>
        <taxon>Ascomycota</taxon>
        <taxon>Pezizomycotina</taxon>
        <taxon>Leotiomycetes</taxon>
        <taxon>Leotiomycetes incertae sedis</taxon>
        <taxon>Myxotrichaceae</taxon>
        <taxon>Oidiodendron</taxon>
    </lineage>
</organism>
<dbReference type="PANTHER" id="PTHR42791:SF5">
    <property type="entry name" value="HYPOTHETICAL ACETYLTRANSFERASE (EUROFUNG)"/>
    <property type="match status" value="1"/>
</dbReference>
<dbReference type="SUPFAM" id="SSF55729">
    <property type="entry name" value="Acyl-CoA N-acyltransferases (Nat)"/>
    <property type="match status" value="1"/>
</dbReference>